<sequence>MQLFYLVSFVVVASYAAALPQPAGLSEKYSNDVDTNSASGLEARSYQPGLNSYKELATSTLLKRRGDSLESPEDNSEGSTGDNSESDSSPSPASPSEVAAGYDFDPTGKIELGVAHLPFDIDDFGVEFGARFADAPENAKAAGAALGGNTGDTLVEYLKSGRQATETLKEWVEDIGKGLVDIIKLGLGDEEYSKVELLLKEAGEKVAADASDNVQQVTAALLNIEKKVGSAKQEVDAVQAAFERLLEAYKLYIGTLESQVIRFKEGEYIQSHLSVVVICLVEFSERQEGLYYTIIEGLFGRVFASYKLYIEALQSQVTRFEAGEPIRDDIFTAMDSLAGFSKKQEALYYTVGDGLGDASSE</sequence>
<proteinExistence type="predicted"/>
<evidence type="ECO:0000313" key="4">
    <source>
        <dbReference type="EMBL" id="KAH6596141.1"/>
    </source>
</evidence>
<keyword evidence="5" id="KW-1185">Reference proteome</keyword>
<evidence type="ECO:0000256" key="3">
    <source>
        <dbReference type="SAM" id="SignalP"/>
    </source>
</evidence>
<gene>
    <name evidence="4" type="ORF">BASA50_005347</name>
</gene>
<feature type="coiled-coil region" evidence="1">
    <location>
        <begin position="207"/>
        <end position="241"/>
    </location>
</feature>
<feature type="region of interest" description="Disordered" evidence="2">
    <location>
        <begin position="64"/>
        <end position="102"/>
    </location>
</feature>
<name>A0ABQ8FG76_9FUNG</name>
<accession>A0ABQ8FG76</accession>
<keyword evidence="1" id="KW-0175">Coiled coil</keyword>
<feature type="compositionally biased region" description="Low complexity" evidence="2">
    <location>
        <begin position="77"/>
        <end position="101"/>
    </location>
</feature>
<feature type="chain" id="PRO_5045436230" evidence="3">
    <location>
        <begin position="19"/>
        <end position="361"/>
    </location>
</feature>
<evidence type="ECO:0000256" key="1">
    <source>
        <dbReference type="SAM" id="Coils"/>
    </source>
</evidence>
<feature type="signal peptide" evidence="3">
    <location>
        <begin position="1"/>
        <end position="18"/>
    </location>
</feature>
<comment type="caution">
    <text evidence="4">The sequence shown here is derived from an EMBL/GenBank/DDBJ whole genome shotgun (WGS) entry which is preliminary data.</text>
</comment>
<protein>
    <submittedName>
        <fullName evidence="4">Uncharacterized protein</fullName>
    </submittedName>
</protein>
<reference evidence="4 5" key="1">
    <citation type="submission" date="2021-02" db="EMBL/GenBank/DDBJ databases">
        <title>Variation within the Batrachochytrium salamandrivorans European outbreak.</title>
        <authorList>
            <person name="Kelly M."/>
            <person name="Pasmans F."/>
            <person name="Shea T.P."/>
            <person name="Munoz J.F."/>
            <person name="Carranza S."/>
            <person name="Cuomo C.A."/>
            <person name="Martel A."/>
        </authorList>
    </citation>
    <scope>NUCLEOTIDE SEQUENCE [LARGE SCALE GENOMIC DNA]</scope>
    <source>
        <strain evidence="4 5">AMFP18/2</strain>
    </source>
</reference>
<dbReference type="Proteomes" id="UP001648503">
    <property type="component" value="Unassembled WGS sequence"/>
</dbReference>
<dbReference type="EMBL" id="JAFCIX010000246">
    <property type="protein sequence ID" value="KAH6596141.1"/>
    <property type="molecule type" value="Genomic_DNA"/>
</dbReference>
<evidence type="ECO:0000256" key="2">
    <source>
        <dbReference type="SAM" id="MobiDB-lite"/>
    </source>
</evidence>
<organism evidence="4 5">
    <name type="scientific">Batrachochytrium salamandrivorans</name>
    <dbReference type="NCBI Taxonomy" id="1357716"/>
    <lineage>
        <taxon>Eukaryota</taxon>
        <taxon>Fungi</taxon>
        <taxon>Fungi incertae sedis</taxon>
        <taxon>Chytridiomycota</taxon>
        <taxon>Chytridiomycota incertae sedis</taxon>
        <taxon>Chytridiomycetes</taxon>
        <taxon>Rhizophydiales</taxon>
        <taxon>Rhizophydiales incertae sedis</taxon>
        <taxon>Batrachochytrium</taxon>
    </lineage>
</organism>
<evidence type="ECO:0000313" key="5">
    <source>
        <dbReference type="Proteomes" id="UP001648503"/>
    </source>
</evidence>
<keyword evidence="3" id="KW-0732">Signal</keyword>